<feature type="region of interest" description="Disordered" evidence="1">
    <location>
        <begin position="185"/>
        <end position="223"/>
    </location>
</feature>
<organism evidence="2 3">
    <name type="scientific">Gymnopus androsaceus JB14</name>
    <dbReference type="NCBI Taxonomy" id="1447944"/>
    <lineage>
        <taxon>Eukaryota</taxon>
        <taxon>Fungi</taxon>
        <taxon>Dikarya</taxon>
        <taxon>Basidiomycota</taxon>
        <taxon>Agaricomycotina</taxon>
        <taxon>Agaricomycetes</taxon>
        <taxon>Agaricomycetidae</taxon>
        <taxon>Agaricales</taxon>
        <taxon>Marasmiineae</taxon>
        <taxon>Omphalotaceae</taxon>
        <taxon>Gymnopus</taxon>
    </lineage>
</organism>
<evidence type="ECO:0000256" key="1">
    <source>
        <dbReference type="SAM" id="MobiDB-lite"/>
    </source>
</evidence>
<keyword evidence="3" id="KW-1185">Reference proteome</keyword>
<dbReference type="EMBL" id="ML769541">
    <property type="protein sequence ID" value="KAE9394905.1"/>
    <property type="molecule type" value="Genomic_DNA"/>
</dbReference>
<evidence type="ECO:0000313" key="2">
    <source>
        <dbReference type="EMBL" id="KAE9394905.1"/>
    </source>
</evidence>
<evidence type="ECO:0000313" key="3">
    <source>
        <dbReference type="Proteomes" id="UP000799118"/>
    </source>
</evidence>
<protein>
    <submittedName>
        <fullName evidence="2">Uncharacterized protein</fullName>
    </submittedName>
</protein>
<reference evidence="2" key="1">
    <citation type="journal article" date="2019" name="Environ. Microbiol.">
        <title>Fungal ecological strategies reflected in gene transcription - a case study of two litter decomposers.</title>
        <authorList>
            <person name="Barbi F."/>
            <person name="Kohler A."/>
            <person name="Barry K."/>
            <person name="Baskaran P."/>
            <person name="Daum C."/>
            <person name="Fauchery L."/>
            <person name="Ihrmark K."/>
            <person name="Kuo A."/>
            <person name="LaButti K."/>
            <person name="Lipzen A."/>
            <person name="Morin E."/>
            <person name="Grigoriev I.V."/>
            <person name="Henrissat B."/>
            <person name="Lindahl B."/>
            <person name="Martin F."/>
        </authorList>
    </citation>
    <scope>NUCLEOTIDE SEQUENCE</scope>
    <source>
        <strain evidence="2">JB14</strain>
    </source>
</reference>
<proteinExistence type="predicted"/>
<dbReference type="AlphaFoldDB" id="A0A6A4HCT9"/>
<accession>A0A6A4HCT9</accession>
<gene>
    <name evidence="2" type="ORF">BT96DRAFT_169923</name>
</gene>
<sequence length="223" mass="25572">MLPPFTLRVHLYNLDYTEAEERLRWTKKDYPSRAGATGACSEPSPLPDSRTYKKKDVRYADTIRNIGSITMNQDQKEIFQLFDQFEKSRFSDPDFCLENCSILLGRDLSWVGKAHALDCFAFALWRIGRLDEARFITEEVISMVKPGDDDENDENRPWYDCVRQNMTFLLQLLDGKSHLSFSVKPCDKDSGSSGDELKFYDSGSETSEETSEEGSSMFIPVHS</sequence>
<name>A0A6A4HCT9_9AGAR</name>
<dbReference type="Proteomes" id="UP000799118">
    <property type="component" value="Unassembled WGS sequence"/>
</dbReference>
<feature type="compositionally biased region" description="Basic and acidic residues" evidence="1">
    <location>
        <begin position="185"/>
        <end position="199"/>
    </location>
</feature>